<evidence type="ECO:0000313" key="8">
    <source>
        <dbReference type="Proteomes" id="UP000324241"/>
    </source>
</evidence>
<dbReference type="VEuPathDB" id="FungiDB:EYZ11_006025"/>
<dbReference type="InterPro" id="IPR014440">
    <property type="entry name" value="HCCAis_GSTk"/>
</dbReference>
<dbReference type="InterPro" id="IPR036249">
    <property type="entry name" value="Thioredoxin-like_sf"/>
</dbReference>
<dbReference type="OrthoDB" id="4664297at2759"/>
<dbReference type="SUPFAM" id="SSF52833">
    <property type="entry name" value="Thioredoxin-like"/>
    <property type="match status" value="1"/>
</dbReference>
<evidence type="ECO:0000259" key="6">
    <source>
        <dbReference type="Pfam" id="PF01323"/>
    </source>
</evidence>
<name>A0A5M9N2K8_9EURO</name>
<dbReference type="EC" id="2.5.1.18" evidence="4"/>
<dbReference type="GO" id="GO:0006749">
    <property type="term" value="P:glutathione metabolic process"/>
    <property type="evidence" value="ECO:0007669"/>
    <property type="project" value="TreeGrafter"/>
</dbReference>
<dbReference type="InterPro" id="IPR051924">
    <property type="entry name" value="GST_Kappa/NadH"/>
</dbReference>
<reference evidence="7 8" key="1">
    <citation type="submission" date="2019-08" db="EMBL/GenBank/DDBJ databases">
        <title>The genome sequence of a newly discovered highly antifungal drug resistant Aspergillus species, Aspergillus tanneri NIH 1004.</title>
        <authorList>
            <person name="Mounaud S."/>
            <person name="Singh I."/>
            <person name="Joardar V."/>
            <person name="Pakala S."/>
            <person name="Pakala S."/>
            <person name="Venepally P."/>
            <person name="Chung J.K."/>
            <person name="Losada L."/>
            <person name="Nierman W.C."/>
        </authorList>
    </citation>
    <scope>NUCLEOTIDE SEQUENCE [LARGE SCALE GENOMIC DNA]</scope>
    <source>
        <strain evidence="7 8">NIH1004</strain>
    </source>
</reference>
<evidence type="ECO:0000256" key="2">
    <source>
        <dbReference type="ARBA" id="ARBA00022679"/>
    </source>
</evidence>
<dbReference type="Proteomes" id="UP000324241">
    <property type="component" value="Unassembled WGS sequence"/>
</dbReference>
<evidence type="ECO:0000256" key="3">
    <source>
        <dbReference type="ARBA" id="ARBA00047960"/>
    </source>
</evidence>
<dbReference type="GeneID" id="54323007"/>
<dbReference type="Gene3D" id="3.40.30.10">
    <property type="entry name" value="Glutaredoxin"/>
    <property type="match status" value="1"/>
</dbReference>
<dbReference type="EMBL" id="QUQM01000002">
    <property type="protein sequence ID" value="KAA8651423.1"/>
    <property type="molecule type" value="Genomic_DNA"/>
</dbReference>
<dbReference type="RefSeq" id="XP_033430784.1">
    <property type="nucleotide sequence ID" value="XM_033565027.1"/>
</dbReference>
<protein>
    <recommendedName>
        <fullName evidence="4">Glutathione S-transferase kappa</fullName>
        <ecNumber evidence="4">2.5.1.18</ecNumber>
    </recommendedName>
</protein>
<dbReference type="PANTHER" id="PTHR42943">
    <property type="entry name" value="GLUTATHIONE S-TRANSFERASE KAPPA"/>
    <property type="match status" value="1"/>
</dbReference>
<dbReference type="GO" id="GO:0005777">
    <property type="term" value="C:peroxisome"/>
    <property type="evidence" value="ECO:0007669"/>
    <property type="project" value="TreeGrafter"/>
</dbReference>
<dbReference type="AlphaFoldDB" id="A0A5M9N2K8"/>
<sequence length="221" mass="24992">MGKKIECYIDCVSPYSFYAFTYLQKNAAALADLGVEIEYIPVFLGGINVGSGNKPPWTLPAKAVYAEFDGKRAQKYFGHDFKVPSFFPILSLLPQRVLTHIKQHYSKEIFEAAYQHCFETMWNGQLDISKPENLAVALEKTFSSKKEVEEILSAATSPKIKADLSAVTDKVVKEMGAFGCPWFWVTNGEGKGEPFFGSDRFHYMWAYLDLPFEDLKLKAKI</sequence>
<comment type="catalytic activity">
    <reaction evidence="3 4">
        <text>RX + glutathione = an S-substituted glutathione + a halide anion + H(+)</text>
        <dbReference type="Rhea" id="RHEA:16437"/>
        <dbReference type="ChEBI" id="CHEBI:15378"/>
        <dbReference type="ChEBI" id="CHEBI:16042"/>
        <dbReference type="ChEBI" id="CHEBI:17792"/>
        <dbReference type="ChEBI" id="CHEBI:57925"/>
        <dbReference type="ChEBI" id="CHEBI:90779"/>
        <dbReference type="EC" id="2.5.1.18"/>
    </reaction>
</comment>
<dbReference type="Pfam" id="PF01323">
    <property type="entry name" value="DSBA"/>
    <property type="match status" value="1"/>
</dbReference>
<organism evidence="7 8">
    <name type="scientific">Aspergillus tanneri</name>
    <dbReference type="NCBI Taxonomy" id="1220188"/>
    <lineage>
        <taxon>Eukaryota</taxon>
        <taxon>Fungi</taxon>
        <taxon>Dikarya</taxon>
        <taxon>Ascomycota</taxon>
        <taxon>Pezizomycotina</taxon>
        <taxon>Eurotiomycetes</taxon>
        <taxon>Eurotiomycetidae</taxon>
        <taxon>Eurotiales</taxon>
        <taxon>Aspergillaceae</taxon>
        <taxon>Aspergillus</taxon>
        <taxon>Aspergillus subgen. Circumdati</taxon>
    </lineage>
</organism>
<feature type="active site" description="Nucleophile" evidence="5">
    <location>
        <position position="13"/>
    </location>
</feature>
<keyword evidence="2 4" id="KW-0808">Transferase</keyword>
<proteinExistence type="inferred from homology"/>
<accession>A0A5M9N2K8</accession>
<evidence type="ECO:0000256" key="1">
    <source>
        <dbReference type="ARBA" id="ARBA00006494"/>
    </source>
</evidence>
<dbReference type="PIRSF" id="PIRSF006386">
    <property type="entry name" value="HCCAis_GSTk"/>
    <property type="match status" value="1"/>
</dbReference>
<feature type="domain" description="DSBA-like thioredoxin" evidence="6">
    <location>
        <begin position="5"/>
        <end position="204"/>
    </location>
</feature>
<evidence type="ECO:0000256" key="4">
    <source>
        <dbReference type="PIRNR" id="PIRNR006386"/>
    </source>
</evidence>
<dbReference type="InterPro" id="IPR001853">
    <property type="entry name" value="DSBA-like_thioredoxin_dom"/>
</dbReference>
<dbReference type="VEuPathDB" id="FungiDB:EYZ11_006023"/>
<evidence type="ECO:0000256" key="5">
    <source>
        <dbReference type="PIRSR" id="PIRSR006386-1"/>
    </source>
</evidence>
<comment type="caution">
    <text evidence="7">The sequence shown here is derived from an EMBL/GenBank/DDBJ whole genome shotgun (WGS) entry which is preliminary data.</text>
</comment>
<dbReference type="GO" id="GO:0004602">
    <property type="term" value="F:glutathione peroxidase activity"/>
    <property type="evidence" value="ECO:0007669"/>
    <property type="project" value="TreeGrafter"/>
</dbReference>
<dbReference type="GO" id="GO:0005739">
    <property type="term" value="C:mitochondrion"/>
    <property type="evidence" value="ECO:0007669"/>
    <property type="project" value="TreeGrafter"/>
</dbReference>
<evidence type="ECO:0000313" key="7">
    <source>
        <dbReference type="EMBL" id="KAA8651423.1"/>
    </source>
</evidence>
<dbReference type="PANTHER" id="PTHR42943:SF13">
    <property type="entry name" value="GLUTATHIONE S-TRANSFERASE KAPPA-RELATED"/>
    <property type="match status" value="1"/>
</dbReference>
<gene>
    <name evidence="7" type="ORF">ATNIH1004_000305</name>
</gene>
<dbReference type="GO" id="GO:0004364">
    <property type="term" value="F:glutathione transferase activity"/>
    <property type="evidence" value="ECO:0007669"/>
    <property type="project" value="UniProtKB-UniRule"/>
</dbReference>
<dbReference type="FunFam" id="3.40.30.10:FF:000096">
    <property type="entry name" value="Glutathione S-transferase kappa"/>
    <property type="match status" value="1"/>
</dbReference>
<comment type="similarity">
    <text evidence="1 4">Belongs to the GST superfamily. Kappa family.</text>
</comment>